<dbReference type="GO" id="GO:0016787">
    <property type="term" value="F:hydrolase activity"/>
    <property type="evidence" value="ECO:0007669"/>
    <property type="project" value="UniProtKB-KW"/>
</dbReference>
<feature type="transmembrane region" description="Helical" evidence="1">
    <location>
        <begin position="99"/>
        <end position="117"/>
    </location>
</feature>
<keyword evidence="1" id="KW-0812">Transmembrane</keyword>
<dbReference type="Gene3D" id="3.60.21.10">
    <property type="match status" value="1"/>
</dbReference>
<dbReference type="InterPro" id="IPR004843">
    <property type="entry name" value="Calcineurin-like_PHP"/>
</dbReference>
<dbReference type="RefSeq" id="WP_156705503.1">
    <property type="nucleotide sequence ID" value="NZ_CACRUX010000074.1"/>
</dbReference>
<name>A0A6N3ETE0_9FIRM</name>
<dbReference type="SUPFAM" id="SSF56300">
    <property type="entry name" value="Metallo-dependent phosphatases"/>
    <property type="match status" value="1"/>
</dbReference>
<dbReference type="PANTHER" id="PTHR31302">
    <property type="entry name" value="TRANSMEMBRANE PROTEIN WITH METALLOPHOSPHOESTERASE DOMAIN-RELATED"/>
    <property type="match status" value="1"/>
</dbReference>
<proteinExistence type="predicted"/>
<accession>A0A6N3ETE0</accession>
<dbReference type="AlphaFoldDB" id="A0A6N3ETE0"/>
<feature type="transmembrane region" description="Helical" evidence="1">
    <location>
        <begin position="6"/>
        <end position="28"/>
    </location>
</feature>
<sequence length="374" mass="41432">MMWLILFGSLFLLGGASLLFLIYSVGRLPFIEVLTNGSKIMTWLLSALIIIAPTALIWMSYTVTNAIIVLLHLTVFWGLAEILRILAMKFDIATVSRSLSAAAGILITVLYLGLGWYQAHHVAQTEYTVTTDKKVGNLRIALIGDSHLGSTFDADGFAKHLKTIEKAKPDLLVIAGDFVDERTTKAEMIKATQALQDVNTPYGVYYVFGNHDKALYRPGSRDFTGDDLVAELEKNGVIVLQDESILLDDRFYIVGRQDVSEEFDFGGSRAAIADLINPLDHSKYIIVLDHQPRDYAAEAKAGADLVLSGHTHGGQMIPLKQLINWFSIGQNDRLYGLEQRDNTNFVVTSGISDWAIQFKTGTKSEFVIVDVKEQ</sequence>
<keyword evidence="1" id="KW-0472">Membrane</keyword>
<feature type="domain" description="Calcineurin-like phosphoesterase" evidence="2">
    <location>
        <begin position="138"/>
        <end position="313"/>
    </location>
</feature>
<keyword evidence="1" id="KW-1133">Transmembrane helix</keyword>
<dbReference type="Pfam" id="PF00149">
    <property type="entry name" value="Metallophos"/>
    <property type="match status" value="1"/>
</dbReference>
<dbReference type="EMBL" id="CACRUX010000074">
    <property type="protein sequence ID" value="VYU40957.1"/>
    <property type="molecule type" value="Genomic_DNA"/>
</dbReference>
<keyword evidence="3" id="KW-0378">Hydrolase</keyword>
<evidence type="ECO:0000259" key="2">
    <source>
        <dbReference type="Pfam" id="PF00149"/>
    </source>
</evidence>
<reference evidence="3" key="1">
    <citation type="submission" date="2019-11" db="EMBL/GenBank/DDBJ databases">
        <authorList>
            <person name="Feng L."/>
        </authorList>
    </citation>
    <scope>NUCLEOTIDE SEQUENCE</scope>
    <source>
        <strain evidence="3">VrattiLFYP33</strain>
    </source>
</reference>
<dbReference type="InterPro" id="IPR051158">
    <property type="entry name" value="Metallophosphoesterase_sf"/>
</dbReference>
<evidence type="ECO:0000313" key="3">
    <source>
        <dbReference type="EMBL" id="VYU40957.1"/>
    </source>
</evidence>
<organism evidence="3">
    <name type="scientific">Veillonella ratti</name>
    <dbReference type="NCBI Taxonomy" id="103892"/>
    <lineage>
        <taxon>Bacteria</taxon>
        <taxon>Bacillati</taxon>
        <taxon>Bacillota</taxon>
        <taxon>Negativicutes</taxon>
        <taxon>Veillonellales</taxon>
        <taxon>Veillonellaceae</taxon>
        <taxon>Veillonella</taxon>
    </lineage>
</organism>
<dbReference type="InterPro" id="IPR029052">
    <property type="entry name" value="Metallo-depent_PP-like"/>
</dbReference>
<protein>
    <submittedName>
        <fullName evidence="3">Putative metallophosphoesterase</fullName>
        <ecNumber evidence="3">3.1.-.-</ecNumber>
    </submittedName>
</protein>
<dbReference type="EC" id="3.1.-.-" evidence="3"/>
<feature type="transmembrane region" description="Helical" evidence="1">
    <location>
        <begin position="67"/>
        <end position="87"/>
    </location>
</feature>
<dbReference type="PANTHER" id="PTHR31302:SF0">
    <property type="entry name" value="TRANSMEMBRANE PROTEIN WITH METALLOPHOSPHOESTERASE DOMAIN"/>
    <property type="match status" value="1"/>
</dbReference>
<evidence type="ECO:0000256" key="1">
    <source>
        <dbReference type="SAM" id="Phobius"/>
    </source>
</evidence>
<gene>
    <name evidence="3" type="ORF">VRLFYP33_01962</name>
</gene>
<feature type="transmembrane region" description="Helical" evidence="1">
    <location>
        <begin position="40"/>
        <end position="61"/>
    </location>
</feature>